<dbReference type="EMBL" id="CM046399">
    <property type="protein sequence ID" value="KAI8527129.1"/>
    <property type="molecule type" value="Genomic_DNA"/>
</dbReference>
<dbReference type="Proteomes" id="UP001062846">
    <property type="component" value="Chromosome 12"/>
</dbReference>
<reference evidence="1" key="1">
    <citation type="submission" date="2022-02" db="EMBL/GenBank/DDBJ databases">
        <title>Plant Genome Project.</title>
        <authorList>
            <person name="Zhang R.-G."/>
        </authorList>
    </citation>
    <scope>NUCLEOTIDE SEQUENCE</scope>
    <source>
        <strain evidence="1">AT1</strain>
    </source>
</reference>
<name>A0ACC0LEM1_RHOML</name>
<sequence>MGACYNEGLSGLSCEASMVDPRNSKSVHDNVHDNIYLDKLSLKFIDTEQFQRQV</sequence>
<protein>
    <submittedName>
        <fullName evidence="1">Uncharacterized protein</fullName>
    </submittedName>
</protein>
<keyword evidence="2" id="KW-1185">Reference proteome</keyword>
<accession>A0ACC0LEM1</accession>
<evidence type="ECO:0000313" key="2">
    <source>
        <dbReference type="Proteomes" id="UP001062846"/>
    </source>
</evidence>
<proteinExistence type="predicted"/>
<organism evidence="1 2">
    <name type="scientific">Rhododendron molle</name>
    <name type="common">Chinese azalea</name>
    <name type="synonym">Azalea mollis</name>
    <dbReference type="NCBI Taxonomy" id="49168"/>
    <lineage>
        <taxon>Eukaryota</taxon>
        <taxon>Viridiplantae</taxon>
        <taxon>Streptophyta</taxon>
        <taxon>Embryophyta</taxon>
        <taxon>Tracheophyta</taxon>
        <taxon>Spermatophyta</taxon>
        <taxon>Magnoliopsida</taxon>
        <taxon>eudicotyledons</taxon>
        <taxon>Gunneridae</taxon>
        <taxon>Pentapetalae</taxon>
        <taxon>asterids</taxon>
        <taxon>Ericales</taxon>
        <taxon>Ericaceae</taxon>
        <taxon>Ericoideae</taxon>
        <taxon>Rhodoreae</taxon>
        <taxon>Rhododendron</taxon>
    </lineage>
</organism>
<comment type="caution">
    <text evidence="1">The sequence shown here is derived from an EMBL/GenBank/DDBJ whole genome shotgun (WGS) entry which is preliminary data.</text>
</comment>
<evidence type="ECO:0000313" key="1">
    <source>
        <dbReference type="EMBL" id="KAI8527129.1"/>
    </source>
</evidence>
<gene>
    <name evidence="1" type="ORF">RHMOL_Rhmol12G0051900</name>
</gene>